<dbReference type="GO" id="GO:0006298">
    <property type="term" value="P:mismatch repair"/>
    <property type="evidence" value="ECO:0007669"/>
    <property type="project" value="TreeGrafter"/>
</dbReference>
<evidence type="ECO:0000256" key="4">
    <source>
        <dbReference type="RuleBase" id="RU003671"/>
    </source>
</evidence>
<evidence type="ECO:0000259" key="6">
    <source>
        <dbReference type="Pfam" id="PF02747"/>
    </source>
</evidence>
<dbReference type="PANTHER" id="PTHR11352">
    <property type="entry name" value="PROLIFERATING CELL NUCLEAR ANTIGEN"/>
    <property type="match status" value="1"/>
</dbReference>
<dbReference type="Gene3D" id="3.10.150.10">
    <property type="entry name" value="DNA Polymerase III, subunit A, domain 2"/>
    <property type="match status" value="2"/>
</dbReference>
<accession>A0A443S9C1</accession>
<dbReference type="NCBIfam" id="TIGR00590">
    <property type="entry name" value="pcna"/>
    <property type="match status" value="1"/>
</dbReference>
<feature type="domain" description="Proliferating cell nuclear antigen PCNA C-terminal" evidence="6">
    <location>
        <begin position="129"/>
        <end position="251"/>
    </location>
</feature>
<dbReference type="CDD" id="cd00577">
    <property type="entry name" value="PCNA"/>
    <property type="match status" value="1"/>
</dbReference>
<keyword evidence="3" id="KW-0539">Nucleus</keyword>
<dbReference type="EMBL" id="NCKV01005347">
    <property type="protein sequence ID" value="RWS24121.1"/>
    <property type="molecule type" value="Genomic_DNA"/>
</dbReference>
<evidence type="ECO:0000313" key="8">
    <source>
        <dbReference type="Proteomes" id="UP000288716"/>
    </source>
</evidence>
<keyword evidence="2 4" id="KW-0238">DNA-binding</keyword>
<comment type="similarity">
    <text evidence="1 4">Belongs to the PCNA family.</text>
</comment>
<dbReference type="PRINTS" id="PR00339">
    <property type="entry name" value="PCNACYCLIN"/>
</dbReference>
<dbReference type="SUPFAM" id="SSF55979">
    <property type="entry name" value="DNA clamp"/>
    <property type="match status" value="2"/>
</dbReference>
<evidence type="ECO:0000256" key="1">
    <source>
        <dbReference type="ARBA" id="ARBA00010462"/>
    </source>
</evidence>
<comment type="subcellular location">
    <subcellularLocation>
        <location evidence="3">Nucleus</location>
    </subcellularLocation>
</comment>
<keyword evidence="4" id="KW-0235">DNA replication</keyword>
<dbReference type="InterPro" id="IPR022659">
    <property type="entry name" value="Pr_cel_nuc_antig_CS"/>
</dbReference>
<dbReference type="VEuPathDB" id="VectorBase:LDEU007919"/>
<dbReference type="GO" id="GO:0006275">
    <property type="term" value="P:regulation of DNA replication"/>
    <property type="evidence" value="ECO:0007669"/>
    <property type="project" value="InterPro"/>
</dbReference>
<comment type="function">
    <text evidence="3">This protein is an auxiliary protein of DNA polymerase delta and is involved in the control of eukaryotic DNA replication by increasing the polymerase's processivity during elongation of the leading strand.</text>
</comment>
<dbReference type="Pfam" id="PF00705">
    <property type="entry name" value="PCNA_N"/>
    <property type="match status" value="1"/>
</dbReference>
<dbReference type="GO" id="GO:0030337">
    <property type="term" value="F:DNA polymerase processivity factor activity"/>
    <property type="evidence" value="ECO:0007669"/>
    <property type="project" value="InterPro"/>
</dbReference>
<dbReference type="GO" id="GO:0003677">
    <property type="term" value="F:DNA binding"/>
    <property type="evidence" value="ECO:0007669"/>
    <property type="project" value="UniProtKB-KW"/>
</dbReference>
<dbReference type="InterPro" id="IPR000730">
    <property type="entry name" value="Pr_cel_nuc_antig"/>
</dbReference>
<dbReference type="OrthoDB" id="534348at2759"/>
<feature type="domain" description="Proliferating cell nuclear antigen PCNA N-terminal" evidence="5">
    <location>
        <begin position="1"/>
        <end position="124"/>
    </location>
</feature>
<sequence length="255" mass="28186">MLEAKLSKAGTLKKILDALKDLVNEASWDCSSNGISLQAMDCAHVALVAVHLQSKGFEKYYCDRNITLGLNLVNLSKILKCAGNDDSLCIKAKNDDDKVSLTFVNKENRVSEYEMKLLNLDADHMEIPVDDSKYCVTAEIASCAFQKICKDLAQIGDAVKISCQNDSITFLSNGDLCQGKIILNDDCVKLCIKQDLCLSYGLNYLNNFTKATPLSSFVTVSLSSTFPLSVDYIILNDDEEFGCIRYFLAPKLLDD</sequence>
<evidence type="ECO:0000256" key="2">
    <source>
        <dbReference type="ARBA" id="ARBA00023125"/>
    </source>
</evidence>
<dbReference type="PROSITE" id="PS01251">
    <property type="entry name" value="PCNA_1"/>
    <property type="match status" value="1"/>
</dbReference>
<dbReference type="InterPro" id="IPR046938">
    <property type="entry name" value="DNA_clamp_sf"/>
</dbReference>
<evidence type="ECO:0000259" key="5">
    <source>
        <dbReference type="Pfam" id="PF00705"/>
    </source>
</evidence>
<dbReference type="Proteomes" id="UP000288716">
    <property type="component" value="Unassembled WGS sequence"/>
</dbReference>
<proteinExistence type="inferred from homology"/>
<dbReference type="GO" id="GO:0006272">
    <property type="term" value="P:leading strand elongation"/>
    <property type="evidence" value="ECO:0007669"/>
    <property type="project" value="TreeGrafter"/>
</dbReference>
<comment type="caution">
    <text evidence="7">The sequence shown here is derived from an EMBL/GenBank/DDBJ whole genome shotgun (WGS) entry which is preliminary data.</text>
</comment>
<dbReference type="GO" id="GO:0043626">
    <property type="term" value="C:PCNA complex"/>
    <property type="evidence" value="ECO:0007669"/>
    <property type="project" value="TreeGrafter"/>
</dbReference>
<evidence type="ECO:0000256" key="3">
    <source>
        <dbReference type="RuleBase" id="RU000641"/>
    </source>
</evidence>
<name>A0A443S9C1_9ACAR</name>
<dbReference type="Pfam" id="PF02747">
    <property type="entry name" value="PCNA_C"/>
    <property type="match status" value="1"/>
</dbReference>
<organism evidence="7 8">
    <name type="scientific">Leptotrombidium deliense</name>
    <dbReference type="NCBI Taxonomy" id="299467"/>
    <lineage>
        <taxon>Eukaryota</taxon>
        <taxon>Metazoa</taxon>
        <taxon>Ecdysozoa</taxon>
        <taxon>Arthropoda</taxon>
        <taxon>Chelicerata</taxon>
        <taxon>Arachnida</taxon>
        <taxon>Acari</taxon>
        <taxon>Acariformes</taxon>
        <taxon>Trombidiformes</taxon>
        <taxon>Prostigmata</taxon>
        <taxon>Anystina</taxon>
        <taxon>Parasitengona</taxon>
        <taxon>Trombiculoidea</taxon>
        <taxon>Trombiculidae</taxon>
        <taxon>Leptotrombidium</taxon>
    </lineage>
</organism>
<dbReference type="AlphaFoldDB" id="A0A443S9C1"/>
<evidence type="ECO:0000313" key="7">
    <source>
        <dbReference type="EMBL" id="RWS24121.1"/>
    </source>
</evidence>
<dbReference type="InterPro" id="IPR022649">
    <property type="entry name" value="Pr_cel_nuc_antig_C"/>
</dbReference>
<dbReference type="PANTHER" id="PTHR11352:SF0">
    <property type="entry name" value="PROLIFERATING CELL NUCLEAR ANTIGEN"/>
    <property type="match status" value="1"/>
</dbReference>
<protein>
    <recommendedName>
        <fullName evidence="3">DNA sliding clamp PCNA</fullName>
    </recommendedName>
</protein>
<dbReference type="GO" id="GO:0019985">
    <property type="term" value="P:translesion synthesis"/>
    <property type="evidence" value="ECO:0007669"/>
    <property type="project" value="TreeGrafter"/>
</dbReference>
<reference evidence="7 8" key="1">
    <citation type="journal article" date="2018" name="Gigascience">
        <title>Genomes of trombidid mites reveal novel predicted allergens and laterally-transferred genes associated with secondary metabolism.</title>
        <authorList>
            <person name="Dong X."/>
            <person name="Chaisiri K."/>
            <person name="Xia D."/>
            <person name="Armstrong S.D."/>
            <person name="Fang Y."/>
            <person name="Donnelly M.J."/>
            <person name="Kadowaki T."/>
            <person name="McGarry J.W."/>
            <person name="Darby A.C."/>
            <person name="Makepeace B.L."/>
        </authorList>
    </citation>
    <scope>NUCLEOTIDE SEQUENCE [LARGE SCALE GENOMIC DNA]</scope>
    <source>
        <strain evidence="7">UoL-UT</strain>
    </source>
</reference>
<dbReference type="InterPro" id="IPR022648">
    <property type="entry name" value="Pr_cel_nuc_antig_N"/>
</dbReference>
<dbReference type="HAMAP" id="MF_00317">
    <property type="entry name" value="DNApol_clamp_arch"/>
    <property type="match status" value="1"/>
</dbReference>
<keyword evidence="8" id="KW-1185">Reference proteome</keyword>
<gene>
    <name evidence="7" type="ORF">B4U80_00564</name>
</gene>
<dbReference type="STRING" id="299467.A0A443S9C1"/>